<keyword evidence="2" id="KW-0436">Ligase</keyword>
<protein>
    <submittedName>
        <fullName evidence="6">AMP-binding protein</fullName>
    </submittedName>
</protein>
<evidence type="ECO:0000313" key="6">
    <source>
        <dbReference type="EMBL" id="UUY03629.1"/>
    </source>
</evidence>
<evidence type="ECO:0000256" key="2">
    <source>
        <dbReference type="ARBA" id="ARBA00022598"/>
    </source>
</evidence>
<dbReference type="PANTHER" id="PTHR43201">
    <property type="entry name" value="ACYL-COA SYNTHETASE"/>
    <property type="match status" value="1"/>
</dbReference>
<name>A0ABY5PG19_9ACTN</name>
<dbReference type="Gene3D" id="3.30.300.30">
    <property type="match status" value="1"/>
</dbReference>
<evidence type="ECO:0000313" key="7">
    <source>
        <dbReference type="Proteomes" id="UP001058860"/>
    </source>
</evidence>
<proteinExistence type="inferred from homology"/>
<dbReference type="InterPro" id="IPR042099">
    <property type="entry name" value="ANL_N_sf"/>
</dbReference>
<dbReference type="InterPro" id="IPR020845">
    <property type="entry name" value="AMP-binding_CS"/>
</dbReference>
<feature type="domain" description="AMP-binding enzyme C-terminal" evidence="5">
    <location>
        <begin position="453"/>
        <end position="528"/>
    </location>
</feature>
<dbReference type="PROSITE" id="PS00455">
    <property type="entry name" value="AMP_BINDING"/>
    <property type="match status" value="1"/>
</dbReference>
<dbReference type="RefSeq" id="WP_353864131.1">
    <property type="nucleotide sequence ID" value="NZ_CP088295.1"/>
</dbReference>
<dbReference type="EMBL" id="CP088295">
    <property type="protein sequence ID" value="UUY03629.1"/>
    <property type="molecule type" value="Genomic_DNA"/>
</dbReference>
<dbReference type="Gene3D" id="3.40.50.12780">
    <property type="entry name" value="N-terminal domain of ligase-like"/>
    <property type="match status" value="1"/>
</dbReference>
<accession>A0ABY5PG19</accession>
<dbReference type="SUPFAM" id="SSF56801">
    <property type="entry name" value="Acetyl-CoA synthetase-like"/>
    <property type="match status" value="1"/>
</dbReference>
<evidence type="ECO:0000259" key="5">
    <source>
        <dbReference type="Pfam" id="PF13193"/>
    </source>
</evidence>
<dbReference type="Pfam" id="PF00501">
    <property type="entry name" value="AMP-binding"/>
    <property type="match status" value="1"/>
</dbReference>
<dbReference type="InterPro" id="IPR025110">
    <property type="entry name" value="AMP-bd_C"/>
</dbReference>
<dbReference type="Proteomes" id="UP001058860">
    <property type="component" value="Chromosome"/>
</dbReference>
<evidence type="ECO:0000256" key="1">
    <source>
        <dbReference type="ARBA" id="ARBA00006432"/>
    </source>
</evidence>
<evidence type="ECO:0000259" key="4">
    <source>
        <dbReference type="Pfam" id="PF00501"/>
    </source>
</evidence>
<evidence type="ECO:0000256" key="3">
    <source>
        <dbReference type="SAM" id="MobiDB-lite"/>
    </source>
</evidence>
<keyword evidence="7" id="KW-1185">Reference proteome</keyword>
<dbReference type="Pfam" id="PF13193">
    <property type="entry name" value="AMP-binding_C"/>
    <property type="match status" value="1"/>
</dbReference>
<comment type="similarity">
    <text evidence="1">Belongs to the ATP-dependent AMP-binding enzyme family.</text>
</comment>
<sequence length="537" mass="57786">MGTHPPVQDTARRIATTVSVLHRAGALRIESPATVLRVGAQMRKWGPGLAGAVAAHAARDGSRVALIDELGPQTYGELDERSTRLANALATGGLRAGESVGLLCRDHRFFVEAATAVNKLGCDLVLLNTAFSSPQLRDVIDREGVQVLIHDAEFAPLTDEGGPRRVLAWTEPGVAGDTIDTLVRAGSPVPPAPPKEPGRTILLTSGTTGTPKGAKRPAETPVDAIVGFLEKVPLRGQTRHFVVAPMFHAWGFAHFGLCILLGMELVMRRRFDPEQTLATIHRFRPRSAAMVPVMAQRILALPDDVRARYDCSSLEVVALGGSAIPGDLAIRWMDEFGDNAYNTYGSTEVAIVSIAGPSDLRADPSTAGHLVRGADVKLLDLEGREVPAGSPGRIFVGATASFDGYTDGRTKAIIDGYMSSGDMGSFDPAGRLRIEGRDDDMIISGGENVYPREVEDLIARLPEVHEVAVLGVDDDEFGQRLRAFVVLEDGEALTEREICDTVRSSLARYKVPREVVFLDELPRTSTGKILKRELAQT</sequence>
<reference evidence="7" key="1">
    <citation type="submission" date="2021-11" db="EMBL/GenBank/DDBJ databases">
        <title>Cultivation dependent microbiological survey of springs from the worlds oldest radium mine currently devoted to the extraction of radon-saturated water.</title>
        <authorList>
            <person name="Kapinusova G."/>
            <person name="Smrhova T."/>
            <person name="Strejcek M."/>
            <person name="Suman J."/>
            <person name="Jani K."/>
            <person name="Pajer P."/>
            <person name="Uhlik O."/>
        </authorList>
    </citation>
    <scope>NUCLEOTIDE SEQUENCE [LARGE SCALE GENOMIC DNA]</scope>
    <source>
        <strain evidence="7">J379</strain>
    </source>
</reference>
<dbReference type="CDD" id="cd04433">
    <property type="entry name" value="AFD_class_I"/>
    <property type="match status" value="1"/>
</dbReference>
<dbReference type="InterPro" id="IPR045851">
    <property type="entry name" value="AMP-bd_C_sf"/>
</dbReference>
<feature type="domain" description="AMP-dependent synthetase/ligase" evidence="4">
    <location>
        <begin position="55"/>
        <end position="405"/>
    </location>
</feature>
<dbReference type="InterPro" id="IPR000873">
    <property type="entry name" value="AMP-dep_synth/lig_dom"/>
</dbReference>
<organism evidence="6 7">
    <name type="scientific">Svornostia abyssi</name>
    <dbReference type="NCBI Taxonomy" id="2898438"/>
    <lineage>
        <taxon>Bacteria</taxon>
        <taxon>Bacillati</taxon>
        <taxon>Actinomycetota</taxon>
        <taxon>Thermoleophilia</taxon>
        <taxon>Solirubrobacterales</taxon>
        <taxon>Baekduiaceae</taxon>
        <taxon>Svornostia</taxon>
    </lineage>
</organism>
<dbReference type="PANTHER" id="PTHR43201:SF5">
    <property type="entry name" value="MEDIUM-CHAIN ACYL-COA LIGASE ACSF2, MITOCHONDRIAL"/>
    <property type="match status" value="1"/>
</dbReference>
<feature type="region of interest" description="Disordered" evidence="3">
    <location>
        <begin position="188"/>
        <end position="218"/>
    </location>
</feature>
<gene>
    <name evidence="6" type="ORF">LRS13_23660</name>
</gene>